<dbReference type="PANTHER" id="PTHR10799">
    <property type="entry name" value="SNF2/RAD54 HELICASE FAMILY"/>
    <property type="match status" value="1"/>
</dbReference>
<dbReference type="SMART" id="SM00487">
    <property type="entry name" value="DEXDc"/>
    <property type="match status" value="1"/>
</dbReference>
<dbReference type="PROSITE" id="PS51192">
    <property type="entry name" value="HELICASE_ATP_BIND_1"/>
    <property type="match status" value="1"/>
</dbReference>
<dbReference type="EMBL" id="RBWV01000013">
    <property type="protein sequence ID" value="RKS72543.1"/>
    <property type="molecule type" value="Genomic_DNA"/>
</dbReference>
<feature type="domain" description="Helicase ATP-binding" evidence="2">
    <location>
        <begin position="530"/>
        <end position="685"/>
    </location>
</feature>
<dbReference type="AlphaFoldDB" id="A0A420XMP0"/>
<dbReference type="Gene3D" id="3.40.50.10810">
    <property type="entry name" value="Tandem AAA-ATPase domain"/>
    <property type="match status" value="1"/>
</dbReference>
<keyword evidence="4" id="KW-0547">Nucleotide-binding</keyword>
<dbReference type="FunCoup" id="A0A420XMP0">
    <property type="interactions" value="4"/>
</dbReference>
<dbReference type="Gene3D" id="3.40.50.300">
    <property type="entry name" value="P-loop containing nucleotide triphosphate hydrolases"/>
    <property type="match status" value="1"/>
</dbReference>
<dbReference type="InterPro" id="IPR014001">
    <property type="entry name" value="Helicase_ATP-bd"/>
</dbReference>
<dbReference type="SUPFAM" id="SSF52540">
    <property type="entry name" value="P-loop containing nucleoside triphosphate hydrolases"/>
    <property type="match status" value="2"/>
</dbReference>
<evidence type="ECO:0000313" key="5">
    <source>
        <dbReference type="Proteomes" id="UP000281955"/>
    </source>
</evidence>
<dbReference type="GO" id="GO:0016787">
    <property type="term" value="F:hydrolase activity"/>
    <property type="evidence" value="ECO:0007669"/>
    <property type="project" value="UniProtKB-KW"/>
</dbReference>
<keyword evidence="1" id="KW-0378">Hydrolase</keyword>
<organism evidence="4 5">
    <name type="scientific">Motilibacter peucedani</name>
    <dbReference type="NCBI Taxonomy" id="598650"/>
    <lineage>
        <taxon>Bacteria</taxon>
        <taxon>Bacillati</taxon>
        <taxon>Actinomycetota</taxon>
        <taxon>Actinomycetes</taxon>
        <taxon>Motilibacterales</taxon>
        <taxon>Motilibacteraceae</taxon>
        <taxon>Motilibacter</taxon>
    </lineage>
</organism>
<keyword evidence="4" id="KW-0347">Helicase</keyword>
<keyword evidence="5" id="KW-1185">Reference proteome</keyword>
<dbReference type="PROSITE" id="PS51194">
    <property type="entry name" value="HELICASE_CTER"/>
    <property type="match status" value="1"/>
</dbReference>
<dbReference type="Proteomes" id="UP000281955">
    <property type="component" value="Unassembled WGS sequence"/>
</dbReference>
<gene>
    <name evidence="4" type="ORF">CLV35_2789</name>
</gene>
<dbReference type="GO" id="GO:0005524">
    <property type="term" value="F:ATP binding"/>
    <property type="evidence" value="ECO:0007669"/>
    <property type="project" value="InterPro"/>
</dbReference>
<dbReference type="InterPro" id="IPR022138">
    <property type="entry name" value="DUF3670"/>
</dbReference>
<dbReference type="FunFam" id="3.40.50.300:FF:000533">
    <property type="entry name" value="Helicase, Snf2 family"/>
    <property type="match status" value="1"/>
</dbReference>
<comment type="caution">
    <text evidence="4">The sequence shown here is derived from an EMBL/GenBank/DDBJ whole genome shotgun (WGS) entry which is preliminary data.</text>
</comment>
<dbReference type="InterPro" id="IPR000330">
    <property type="entry name" value="SNF2_N"/>
</dbReference>
<dbReference type="InterPro" id="IPR038718">
    <property type="entry name" value="SNF2-like_sf"/>
</dbReference>
<name>A0A420XMP0_9ACTN</name>
<dbReference type="Pfam" id="PF00176">
    <property type="entry name" value="SNF2-rel_dom"/>
    <property type="match status" value="1"/>
</dbReference>
<sequence>MARMVAVHGVWRSDDRLALWAEGPGRHGLAPESLTELLAGVGPGLGWLARRAAPADTTLLMPGRAGAPLPSPELLGPGWAQHVGTAEGLSLDLFAVPSLVFAPEDAAQLLGELWGAPPALGAEVDGEQVDLWVGASLRWLVRVHDLAWRIVREGAMLPALLDGRARWVPATTGPRWAETRGLLRTAPPVARAEGRPGTEVLGGALEALVDAEARLALREQAPLLRPGRSSAVSTPAAEAWVAALTTRTAVVEAAPDDLHVLGARLRAWHRSLPPPAGELRLCLRLVEPLGDDEDDWSVDLLLQRSSEPSLLLPADDPDVAGELITRAAAVWPTLRFALHGEPVSTLRLDREGALGLLLAATELTAAGVGVLLPSWWRAGGGLSVALSARPHQPGAVDVPSLLRRDVVVDFDWRAAVGAVRLREDELRELAAAGRRLVRVRGQWLEVDPAGIAQALEFLSQAPSGSGTVAEVLRMAARPPAGVSFVGIDAEGWLADVLAGAAAVRVADVPVPPDFGATLSPYQQRGLDWLHLMTRLGLGAVLADDMGLGKTAQVLALLAVEHAGGEGGPTLVVCPMSVVGSWQREAARFAPGLRVQVHHGATRSATFDADVVVTTYGLVHRDHEVFRGVEWHRLVLDEAQNVKNSATLQARAVRSLTARHRLVLTGTPVENRLADLHSMLDQANPGMFGTPTAFKRLYSAPVERDSNAAALASLRTLTAPFVLRRLKSDPAIARQLPEKQDITVWCNLTAEQAAIYRGTVDDMLQKLATRRGHSRRGVVLSALTRLKQVCNSPALALGDSTPLAGRSGKLARLEEVLEEALAEGDRALCFTQYAAFGSALQPHLARRLDCEIGWLHGGTPRAERDRMVERFQAGEGPPVLLMSLKAGGTGITLTAANHVMHIDRWWNPAVEDQATDRAHRLGQAKDVQVRRFVCIGTVEERIDTMIERKRVLADSVQGGADDWLADLSTDALAELVALSADSVAELEA</sequence>
<dbReference type="InterPro" id="IPR001650">
    <property type="entry name" value="Helicase_C-like"/>
</dbReference>
<accession>A0A420XMP0</accession>
<dbReference type="InParanoid" id="A0A420XMP0"/>
<keyword evidence="4" id="KW-0067">ATP-binding</keyword>
<dbReference type="SMART" id="SM00490">
    <property type="entry name" value="HELICc"/>
    <property type="match status" value="1"/>
</dbReference>
<evidence type="ECO:0000313" key="4">
    <source>
        <dbReference type="EMBL" id="RKS72543.1"/>
    </source>
</evidence>
<protein>
    <submittedName>
        <fullName evidence="4">SNF2 family DNA or RNA helicase</fullName>
    </submittedName>
</protein>
<evidence type="ECO:0000259" key="3">
    <source>
        <dbReference type="PROSITE" id="PS51194"/>
    </source>
</evidence>
<proteinExistence type="predicted"/>
<dbReference type="Pfam" id="PF12419">
    <property type="entry name" value="DUF3670"/>
    <property type="match status" value="1"/>
</dbReference>
<dbReference type="CDD" id="cd18793">
    <property type="entry name" value="SF2_C_SNF"/>
    <property type="match status" value="1"/>
</dbReference>
<evidence type="ECO:0000259" key="2">
    <source>
        <dbReference type="PROSITE" id="PS51192"/>
    </source>
</evidence>
<dbReference type="Pfam" id="PF00271">
    <property type="entry name" value="Helicase_C"/>
    <property type="match status" value="1"/>
</dbReference>
<dbReference type="GO" id="GO:0004386">
    <property type="term" value="F:helicase activity"/>
    <property type="evidence" value="ECO:0007669"/>
    <property type="project" value="UniProtKB-KW"/>
</dbReference>
<evidence type="ECO:0000256" key="1">
    <source>
        <dbReference type="ARBA" id="ARBA00022801"/>
    </source>
</evidence>
<reference evidence="4 5" key="1">
    <citation type="submission" date="2018-10" db="EMBL/GenBank/DDBJ databases">
        <title>Genomic Encyclopedia of Archaeal and Bacterial Type Strains, Phase II (KMG-II): from individual species to whole genera.</title>
        <authorList>
            <person name="Goeker M."/>
        </authorList>
    </citation>
    <scope>NUCLEOTIDE SEQUENCE [LARGE SCALE GENOMIC DNA]</scope>
    <source>
        <strain evidence="4 5">RP-AC37</strain>
    </source>
</reference>
<dbReference type="InterPro" id="IPR027417">
    <property type="entry name" value="P-loop_NTPase"/>
</dbReference>
<feature type="domain" description="Helicase C-terminal" evidence="3">
    <location>
        <begin position="811"/>
        <end position="967"/>
    </location>
</feature>
<dbReference type="InterPro" id="IPR049730">
    <property type="entry name" value="SNF2/RAD54-like_C"/>
</dbReference>